<dbReference type="Pfam" id="PF00149">
    <property type="entry name" value="Metallophos"/>
    <property type="match status" value="1"/>
</dbReference>
<accession>A0A842YLI2</accession>
<keyword evidence="1" id="KW-0812">Transmembrane</keyword>
<dbReference type="InterPro" id="IPR004843">
    <property type="entry name" value="Calcineurin-like_PHP"/>
</dbReference>
<feature type="transmembrane region" description="Helical" evidence="1">
    <location>
        <begin position="7"/>
        <end position="27"/>
    </location>
</feature>
<dbReference type="InterPro" id="IPR051158">
    <property type="entry name" value="Metallophosphoesterase_sf"/>
</dbReference>
<feature type="domain" description="Calcineurin-like phosphoesterase" evidence="2">
    <location>
        <begin position="130"/>
        <end position="284"/>
    </location>
</feature>
<evidence type="ECO:0000259" key="2">
    <source>
        <dbReference type="Pfam" id="PF00149"/>
    </source>
</evidence>
<feature type="transmembrane region" description="Helical" evidence="1">
    <location>
        <begin position="61"/>
        <end position="86"/>
    </location>
</feature>
<evidence type="ECO:0000313" key="4">
    <source>
        <dbReference type="Proteomes" id="UP000646659"/>
    </source>
</evidence>
<keyword evidence="1" id="KW-1133">Transmembrane helix</keyword>
<comment type="caution">
    <text evidence="3">The sequence shown here is derived from an EMBL/GenBank/DDBJ whole genome shotgun (WGS) entry which is preliminary data.</text>
</comment>
<feature type="transmembrane region" description="Helical" evidence="1">
    <location>
        <begin position="92"/>
        <end position="110"/>
    </location>
</feature>
<name>A0A842YLI2_METTF</name>
<proteinExistence type="predicted"/>
<dbReference type="OrthoDB" id="71112at2157"/>
<dbReference type="RefSeq" id="WP_192961997.1">
    <property type="nucleotide sequence ID" value="NZ_QKOF01000006.1"/>
</dbReference>
<dbReference type="CDD" id="cd07385">
    <property type="entry name" value="MPP_YkuE_C"/>
    <property type="match status" value="1"/>
</dbReference>
<keyword evidence="1" id="KW-0472">Membrane</keyword>
<evidence type="ECO:0000313" key="3">
    <source>
        <dbReference type="EMBL" id="MBE2900219.1"/>
    </source>
</evidence>
<dbReference type="SUPFAM" id="SSF56300">
    <property type="entry name" value="Metallo-dependent phosphatases"/>
    <property type="match status" value="1"/>
</dbReference>
<dbReference type="GO" id="GO:0016787">
    <property type="term" value="F:hydrolase activity"/>
    <property type="evidence" value="ECO:0007669"/>
    <property type="project" value="InterPro"/>
</dbReference>
<dbReference type="AlphaFoldDB" id="A0A842YLI2"/>
<organism evidence="3 4">
    <name type="scientific">Methanothermobacter thermautotrophicus</name>
    <name type="common">Methanobacterium thermoformicicum</name>
    <dbReference type="NCBI Taxonomy" id="145262"/>
    <lineage>
        <taxon>Archaea</taxon>
        <taxon>Methanobacteriati</taxon>
        <taxon>Methanobacteriota</taxon>
        <taxon>Methanomada group</taxon>
        <taxon>Methanobacteria</taxon>
        <taxon>Methanobacteriales</taxon>
        <taxon>Methanobacteriaceae</taxon>
        <taxon>Methanothermobacter</taxon>
    </lineage>
</organism>
<dbReference type="Proteomes" id="UP000646659">
    <property type="component" value="Unassembled WGS sequence"/>
</dbReference>
<evidence type="ECO:0000256" key="1">
    <source>
        <dbReference type="SAM" id="Phobius"/>
    </source>
</evidence>
<dbReference type="PANTHER" id="PTHR31302">
    <property type="entry name" value="TRANSMEMBRANE PROTEIN WITH METALLOPHOSPHOESTERASE DOMAIN-RELATED"/>
    <property type="match status" value="1"/>
</dbReference>
<dbReference type="EMBL" id="QKOF01000006">
    <property type="protein sequence ID" value="MBE2900219.1"/>
    <property type="molecule type" value="Genomic_DNA"/>
</dbReference>
<protein>
    <submittedName>
        <fullName evidence="3">Metallophosphoesterase</fullName>
    </submittedName>
</protein>
<dbReference type="Gene3D" id="3.60.21.10">
    <property type="match status" value="1"/>
</dbReference>
<reference evidence="3" key="1">
    <citation type="submission" date="2018-06" db="EMBL/GenBank/DDBJ databases">
        <title>Draft genome sequence of Methanothermobacter thermautotrophicus Strain WHS, a thermophilic, hydrogenotrophic methanogen isolated from Washburn Hot Springs in Yellowstone National Park, USA.</title>
        <authorList>
            <person name="Mckay L.J."/>
            <person name="Klingelsmith K."/>
            <person name="Inskeep W.P."/>
            <person name="Fields M.W."/>
        </authorList>
    </citation>
    <scope>NUCLEOTIDE SEQUENCE</scope>
    <source>
        <strain evidence="3">WHS</strain>
    </source>
</reference>
<gene>
    <name evidence="3" type="ORF">DNK57_05290</name>
</gene>
<dbReference type="PANTHER" id="PTHR31302:SF0">
    <property type="entry name" value="TRANSMEMBRANE PROTEIN WITH METALLOPHOSPHOESTERASE DOMAIN"/>
    <property type="match status" value="1"/>
</dbReference>
<dbReference type="InterPro" id="IPR029052">
    <property type="entry name" value="Metallo-depent_PP-like"/>
</dbReference>
<sequence length="356" mass="39340">MKREIQVSAFIIFITLGYYLLNILALGFLGAEFLSIPLTLLLPASILIEREKPNPISRATYIFSMLWLVFMIYLLTGWALIQFIWFFMDLPWLKVLTVSSAAVAVAYGVFRAARPEIKFVEIPFPVEESLRFVQLSDVHMGTVRSAGFLKGVSGAVNRVEPAAVLITGDLLDGSRPVDSSILSTLKTEAPIFFVSGNHDTYAGDFRATVSDAGMMCIDQSVIEFEGIQIIGVGYSMERHSIPAILDMLDFDEDRPALLLHHLPVDWEDARERGIDLQLSGHTHGGQFYPFNIIVGLMFPFLRGLYSDSGSFLYVSEGTGTWGPPVRLGSSCEITVIDLVPLRGCDEGNSGDLHLHG</sequence>